<organism evidence="6 7">
    <name type="scientific">Allokutzneria oryzae</name>
    <dbReference type="NCBI Taxonomy" id="1378989"/>
    <lineage>
        <taxon>Bacteria</taxon>
        <taxon>Bacillati</taxon>
        <taxon>Actinomycetota</taxon>
        <taxon>Actinomycetes</taxon>
        <taxon>Pseudonocardiales</taxon>
        <taxon>Pseudonocardiaceae</taxon>
        <taxon>Allokutzneria</taxon>
    </lineage>
</organism>
<dbReference type="PROSITE" id="PS00211">
    <property type="entry name" value="ABC_TRANSPORTER_1"/>
    <property type="match status" value="1"/>
</dbReference>
<keyword evidence="2" id="KW-0547">Nucleotide-binding</keyword>
<sequence>MSVLVARGVSLSFGQRTVLAEVDLDVAAGDRVGLIAPNGVGKSTLLRVLAGELQPDEGTVRTHPPGAAVAYLTQETDLRQGESLRDHLARRTGVGRAERELQRAAELLAEDPSGNEYAEAFDRWTALGAADFDERAEAVCQRLGLPADLLDGRGADELSGGQAARLRLASVLLVRADAVLLDEPTNDLDTNGLELLEQHVVGSRAATVLVSHDREFLARTVTAVGELDEFTNGLTVFGGGWESYVDERISADRHAREAYEQYATKRDALVQRSRKAKEWSRTGMRRATSAKALNDEPDRNARTGRKLAAQNIAAKATLAERQLDRLEEVEEPREAWELRLTLPSAGRGSDVVFTLREAVVRRGEVTLGPIDLTIGAGERWRVVGPNGSGKSTLIAALLGRLPLVSGARGGGANVVVGEVDQLRESFATDEPTLGVVASAAGLSDVDARTLLAKFRVGADAVLRPARTLSPGERTRAGLAVLQARGTTCLVLDEPTNHLDLPAIEQLEQALADYPGTLILVTHDRRLASKIHTDHVLDITALHAT</sequence>
<feature type="domain" description="ABC transporter" evidence="5">
    <location>
        <begin position="4"/>
        <end position="257"/>
    </location>
</feature>
<comment type="caution">
    <text evidence="6">The sequence shown here is derived from an EMBL/GenBank/DDBJ whole genome shotgun (WGS) entry which is preliminary data.</text>
</comment>
<evidence type="ECO:0000256" key="1">
    <source>
        <dbReference type="ARBA" id="ARBA00022737"/>
    </source>
</evidence>
<dbReference type="PROSITE" id="PS50893">
    <property type="entry name" value="ABC_TRANSPORTER_2"/>
    <property type="match status" value="1"/>
</dbReference>
<dbReference type="GO" id="GO:0005524">
    <property type="term" value="F:ATP binding"/>
    <property type="evidence" value="ECO:0007669"/>
    <property type="project" value="UniProtKB-KW"/>
</dbReference>
<dbReference type="InterPro" id="IPR003593">
    <property type="entry name" value="AAA+_ATPase"/>
</dbReference>
<dbReference type="Proteomes" id="UP001589693">
    <property type="component" value="Unassembled WGS sequence"/>
</dbReference>
<keyword evidence="1" id="KW-0677">Repeat</keyword>
<dbReference type="SMART" id="SM00382">
    <property type="entry name" value="AAA"/>
    <property type="match status" value="2"/>
</dbReference>
<keyword evidence="3 6" id="KW-0067">ATP-binding</keyword>
<keyword evidence="7" id="KW-1185">Reference proteome</keyword>
<dbReference type="Gene3D" id="3.40.50.300">
    <property type="entry name" value="P-loop containing nucleotide triphosphate hydrolases"/>
    <property type="match status" value="2"/>
</dbReference>
<dbReference type="CDD" id="cd03221">
    <property type="entry name" value="ABCF_EF-3"/>
    <property type="match status" value="2"/>
</dbReference>
<dbReference type="Pfam" id="PF00005">
    <property type="entry name" value="ABC_tran"/>
    <property type="match status" value="2"/>
</dbReference>
<evidence type="ECO:0000256" key="3">
    <source>
        <dbReference type="ARBA" id="ARBA00022840"/>
    </source>
</evidence>
<feature type="region of interest" description="Disordered" evidence="4">
    <location>
        <begin position="276"/>
        <end position="302"/>
    </location>
</feature>
<evidence type="ECO:0000313" key="6">
    <source>
        <dbReference type="EMBL" id="MFB9904499.1"/>
    </source>
</evidence>
<dbReference type="InterPro" id="IPR027417">
    <property type="entry name" value="P-loop_NTPase"/>
</dbReference>
<protein>
    <submittedName>
        <fullName evidence="6">ABC-F family ATP-binding cassette domain-containing protein</fullName>
    </submittedName>
</protein>
<dbReference type="InterPro" id="IPR017871">
    <property type="entry name" value="ABC_transporter-like_CS"/>
</dbReference>
<proteinExistence type="predicted"/>
<dbReference type="InterPro" id="IPR003439">
    <property type="entry name" value="ABC_transporter-like_ATP-bd"/>
</dbReference>
<gene>
    <name evidence="6" type="ORF">ACFFQA_11210</name>
</gene>
<evidence type="ECO:0000256" key="2">
    <source>
        <dbReference type="ARBA" id="ARBA00022741"/>
    </source>
</evidence>
<dbReference type="EMBL" id="JBHLZU010000010">
    <property type="protein sequence ID" value="MFB9904499.1"/>
    <property type="molecule type" value="Genomic_DNA"/>
</dbReference>
<evidence type="ECO:0000259" key="5">
    <source>
        <dbReference type="PROSITE" id="PS50893"/>
    </source>
</evidence>
<dbReference type="PANTHER" id="PTHR19211">
    <property type="entry name" value="ATP-BINDING TRANSPORT PROTEIN-RELATED"/>
    <property type="match status" value="1"/>
</dbReference>
<evidence type="ECO:0000313" key="7">
    <source>
        <dbReference type="Proteomes" id="UP001589693"/>
    </source>
</evidence>
<accession>A0ABV5ZXU8</accession>
<dbReference type="PANTHER" id="PTHR19211:SF123">
    <property type="entry name" value="ABC TRANSPORTER"/>
    <property type="match status" value="1"/>
</dbReference>
<dbReference type="SUPFAM" id="SSF52540">
    <property type="entry name" value="P-loop containing nucleoside triphosphate hydrolases"/>
    <property type="match status" value="2"/>
</dbReference>
<dbReference type="InterPro" id="IPR050611">
    <property type="entry name" value="ABCF"/>
</dbReference>
<reference evidence="6 7" key="1">
    <citation type="submission" date="2024-09" db="EMBL/GenBank/DDBJ databases">
        <authorList>
            <person name="Sun Q."/>
            <person name="Mori K."/>
        </authorList>
    </citation>
    <scope>NUCLEOTIDE SEQUENCE [LARGE SCALE GENOMIC DNA]</scope>
    <source>
        <strain evidence="6 7">TBRC 7907</strain>
    </source>
</reference>
<name>A0ABV5ZXU8_9PSEU</name>
<dbReference type="RefSeq" id="WP_377851707.1">
    <property type="nucleotide sequence ID" value="NZ_JBHLZU010000010.1"/>
</dbReference>
<evidence type="ECO:0000256" key="4">
    <source>
        <dbReference type="SAM" id="MobiDB-lite"/>
    </source>
</evidence>